<accession>A0A849HXA5</accession>
<protein>
    <submittedName>
        <fullName evidence="3">Response regulator</fullName>
    </submittedName>
</protein>
<dbReference type="PROSITE" id="PS50110">
    <property type="entry name" value="RESPONSE_REGULATORY"/>
    <property type="match status" value="1"/>
</dbReference>
<keyword evidence="4" id="KW-1185">Reference proteome</keyword>
<reference evidence="3 4" key="1">
    <citation type="submission" date="2020-04" db="EMBL/GenBank/DDBJ databases">
        <title>Enterovirga sp. isolate from soil.</title>
        <authorList>
            <person name="Chea S."/>
            <person name="Kim D.-U."/>
        </authorList>
    </citation>
    <scope>NUCLEOTIDE SEQUENCE [LARGE SCALE GENOMIC DNA]</scope>
    <source>
        <strain evidence="3 4">DB1703</strain>
    </source>
</reference>
<evidence type="ECO:0000313" key="3">
    <source>
        <dbReference type="EMBL" id="NNM72176.1"/>
    </source>
</evidence>
<dbReference type="SUPFAM" id="SSF52172">
    <property type="entry name" value="CheY-like"/>
    <property type="match status" value="1"/>
</dbReference>
<evidence type="ECO:0000313" key="4">
    <source>
        <dbReference type="Proteomes" id="UP000564885"/>
    </source>
</evidence>
<name>A0A849HXA5_9HYPH</name>
<feature type="domain" description="Response regulatory" evidence="2">
    <location>
        <begin position="10"/>
        <end position="124"/>
    </location>
</feature>
<dbReference type="SMART" id="SM00448">
    <property type="entry name" value="REC"/>
    <property type="match status" value="1"/>
</dbReference>
<dbReference type="EMBL" id="JABEPP010000002">
    <property type="protein sequence ID" value="NNM72176.1"/>
    <property type="molecule type" value="Genomic_DNA"/>
</dbReference>
<dbReference type="RefSeq" id="WP_171217672.1">
    <property type="nucleotide sequence ID" value="NZ_JABEPP010000002.1"/>
</dbReference>
<dbReference type="InterPro" id="IPR001789">
    <property type="entry name" value="Sig_transdc_resp-reg_receiver"/>
</dbReference>
<gene>
    <name evidence="3" type="ORF">HJG44_07170</name>
</gene>
<proteinExistence type="predicted"/>
<dbReference type="InterPro" id="IPR011006">
    <property type="entry name" value="CheY-like_superfamily"/>
</dbReference>
<dbReference type="Proteomes" id="UP000564885">
    <property type="component" value="Unassembled WGS sequence"/>
</dbReference>
<evidence type="ECO:0000256" key="1">
    <source>
        <dbReference type="PROSITE-ProRule" id="PRU00169"/>
    </source>
</evidence>
<sequence length="135" mass="14386">MTYAPHRKPIALIVEDDLAQCELGAALLEELDLSVRQVQTAEDAIQHLRDRSGEVTVLVADVNLPGPMDGVSLARSVSVLWPGISVIVTSGAPGGRLGDLPPNCVYVPKPWRPLDIAAAAERAARADHSVHAVRL</sequence>
<feature type="modified residue" description="4-aspartylphosphate" evidence="1">
    <location>
        <position position="61"/>
    </location>
</feature>
<dbReference type="Gene3D" id="3.40.50.2300">
    <property type="match status" value="1"/>
</dbReference>
<keyword evidence="1" id="KW-0597">Phosphoprotein</keyword>
<dbReference type="AlphaFoldDB" id="A0A849HXA5"/>
<evidence type="ECO:0000259" key="2">
    <source>
        <dbReference type="PROSITE" id="PS50110"/>
    </source>
</evidence>
<comment type="caution">
    <text evidence="3">The sequence shown here is derived from an EMBL/GenBank/DDBJ whole genome shotgun (WGS) entry which is preliminary data.</text>
</comment>
<organism evidence="3 4">
    <name type="scientific">Enterovirga aerilata</name>
    <dbReference type="NCBI Taxonomy" id="2730920"/>
    <lineage>
        <taxon>Bacteria</taxon>
        <taxon>Pseudomonadati</taxon>
        <taxon>Pseudomonadota</taxon>
        <taxon>Alphaproteobacteria</taxon>
        <taxon>Hyphomicrobiales</taxon>
        <taxon>Methylobacteriaceae</taxon>
        <taxon>Enterovirga</taxon>
    </lineage>
</organism>
<dbReference type="GO" id="GO:0000160">
    <property type="term" value="P:phosphorelay signal transduction system"/>
    <property type="evidence" value="ECO:0007669"/>
    <property type="project" value="InterPro"/>
</dbReference>
<dbReference type="Pfam" id="PF00072">
    <property type="entry name" value="Response_reg"/>
    <property type="match status" value="1"/>
</dbReference>